<dbReference type="NCBIfam" id="NF033788">
    <property type="entry name" value="HTH_metalloreg"/>
    <property type="match status" value="1"/>
</dbReference>
<proteinExistence type="predicted"/>
<sequence>MPTPPPTPKLPALDAEELALLCKALGHPVRVRILQHLAAIGECYFGELSELLPQAPSTVSQHMSVLKEAGLVLGESEDQRTCYCVNPARVAQLRQLIDALAARACC</sequence>
<evidence type="ECO:0000259" key="4">
    <source>
        <dbReference type="PROSITE" id="PS50987"/>
    </source>
</evidence>
<evidence type="ECO:0000256" key="2">
    <source>
        <dbReference type="ARBA" id="ARBA00023125"/>
    </source>
</evidence>
<dbReference type="CDD" id="cd00090">
    <property type="entry name" value="HTH_ARSR"/>
    <property type="match status" value="1"/>
</dbReference>
<dbReference type="PROSITE" id="PS50987">
    <property type="entry name" value="HTH_ARSR_2"/>
    <property type="match status" value="1"/>
</dbReference>
<evidence type="ECO:0000313" key="5">
    <source>
        <dbReference type="EMBL" id="MBD8503080.1"/>
    </source>
</evidence>
<reference evidence="6" key="1">
    <citation type="submission" date="2023-07" db="EMBL/GenBank/DDBJ databases">
        <title>Thauera sp. CAU 1555 isolated from sand of Yaerae Beach.</title>
        <authorList>
            <person name="Kim W."/>
        </authorList>
    </citation>
    <scope>NUCLEOTIDE SEQUENCE [LARGE SCALE GENOMIC DNA]</scope>
    <source>
        <strain evidence="6">CAU 1555</strain>
    </source>
</reference>
<evidence type="ECO:0000256" key="1">
    <source>
        <dbReference type="ARBA" id="ARBA00023015"/>
    </source>
</evidence>
<dbReference type="Pfam" id="PF12840">
    <property type="entry name" value="HTH_20"/>
    <property type="match status" value="1"/>
</dbReference>
<dbReference type="Proteomes" id="UP000603602">
    <property type="component" value="Unassembled WGS sequence"/>
</dbReference>
<evidence type="ECO:0000256" key="3">
    <source>
        <dbReference type="ARBA" id="ARBA00023163"/>
    </source>
</evidence>
<organism evidence="5 6">
    <name type="scientific">Thauera sedimentorum</name>
    <dbReference type="NCBI Taxonomy" id="2767595"/>
    <lineage>
        <taxon>Bacteria</taxon>
        <taxon>Pseudomonadati</taxon>
        <taxon>Pseudomonadota</taxon>
        <taxon>Betaproteobacteria</taxon>
        <taxon>Rhodocyclales</taxon>
        <taxon>Zoogloeaceae</taxon>
        <taxon>Thauera</taxon>
    </lineage>
</organism>
<dbReference type="RefSeq" id="WP_187717814.1">
    <property type="nucleotide sequence ID" value="NZ_JACTAH010000001.1"/>
</dbReference>
<protein>
    <submittedName>
        <fullName evidence="5">Winged helix-turn-helix transcriptional regulator</fullName>
    </submittedName>
</protein>
<dbReference type="InterPro" id="IPR036390">
    <property type="entry name" value="WH_DNA-bd_sf"/>
</dbReference>
<dbReference type="PRINTS" id="PR00778">
    <property type="entry name" value="HTHARSR"/>
</dbReference>
<dbReference type="EMBL" id="JACYTO010000001">
    <property type="protein sequence ID" value="MBD8503080.1"/>
    <property type="molecule type" value="Genomic_DNA"/>
</dbReference>
<keyword evidence="1" id="KW-0805">Transcription regulation</keyword>
<name>A0ABR9B9Q6_9RHOO</name>
<keyword evidence="6" id="KW-1185">Reference proteome</keyword>
<dbReference type="InterPro" id="IPR051081">
    <property type="entry name" value="HTH_MetalResp_TranReg"/>
</dbReference>
<comment type="caution">
    <text evidence="5">The sequence shown here is derived from an EMBL/GenBank/DDBJ whole genome shotgun (WGS) entry which is preliminary data.</text>
</comment>
<keyword evidence="2" id="KW-0238">DNA-binding</keyword>
<dbReference type="Gene3D" id="1.10.10.10">
    <property type="entry name" value="Winged helix-like DNA-binding domain superfamily/Winged helix DNA-binding domain"/>
    <property type="match status" value="1"/>
</dbReference>
<gene>
    <name evidence="5" type="ORF">IFO67_09315</name>
</gene>
<dbReference type="SMART" id="SM00418">
    <property type="entry name" value="HTH_ARSR"/>
    <property type="match status" value="1"/>
</dbReference>
<dbReference type="InterPro" id="IPR011991">
    <property type="entry name" value="ArsR-like_HTH"/>
</dbReference>
<dbReference type="PANTHER" id="PTHR33154">
    <property type="entry name" value="TRANSCRIPTIONAL REGULATOR, ARSR FAMILY"/>
    <property type="match status" value="1"/>
</dbReference>
<feature type="domain" description="HTH arsR-type" evidence="4">
    <location>
        <begin position="10"/>
        <end position="105"/>
    </location>
</feature>
<dbReference type="SUPFAM" id="SSF46785">
    <property type="entry name" value="Winged helix' DNA-binding domain"/>
    <property type="match status" value="1"/>
</dbReference>
<dbReference type="InterPro" id="IPR001845">
    <property type="entry name" value="HTH_ArsR_DNA-bd_dom"/>
</dbReference>
<keyword evidence="3" id="KW-0804">Transcription</keyword>
<accession>A0ABR9B9Q6</accession>
<dbReference type="InterPro" id="IPR036388">
    <property type="entry name" value="WH-like_DNA-bd_sf"/>
</dbReference>
<dbReference type="PANTHER" id="PTHR33154:SF15">
    <property type="entry name" value="REGULATORY PROTEIN ARSR"/>
    <property type="match status" value="1"/>
</dbReference>
<evidence type="ECO:0000313" key="6">
    <source>
        <dbReference type="Proteomes" id="UP000603602"/>
    </source>
</evidence>